<comment type="caution">
    <text evidence="5">The sequence shown here is derived from an EMBL/GenBank/DDBJ whole genome shotgun (WGS) entry which is preliminary data.</text>
</comment>
<gene>
    <name evidence="5" type="ORF">H2200_003065</name>
</gene>
<dbReference type="GO" id="GO:0046872">
    <property type="term" value="F:metal ion binding"/>
    <property type="evidence" value="ECO:0007669"/>
    <property type="project" value="UniProtKB-KW"/>
</dbReference>
<protein>
    <recommendedName>
        <fullName evidence="4">CENP-V/GFA domain-containing protein</fullName>
    </recommendedName>
</protein>
<dbReference type="PANTHER" id="PTHR28620">
    <property type="entry name" value="CENTROMERE PROTEIN V"/>
    <property type="match status" value="1"/>
</dbReference>
<organism evidence="5 6">
    <name type="scientific">Cladophialophora chaetospira</name>
    <dbReference type="NCBI Taxonomy" id="386627"/>
    <lineage>
        <taxon>Eukaryota</taxon>
        <taxon>Fungi</taxon>
        <taxon>Dikarya</taxon>
        <taxon>Ascomycota</taxon>
        <taxon>Pezizomycotina</taxon>
        <taxon>Eurotiomycetes</taxon>
        <taxon>Chaetothyriomycetidae</taxon>
        <taxon>Chaetothyriales</taxon>
        <taxon>Herpotrichiellaceae</taxon>
        <taxon>Cladophialophora</taxon>
    </lineage>
</organism>
<comment type="similarity">
    <text evidence="1">Belongs to the Gfa family.</text>
</comment>
<evidence type="ECO:0000256" key="3">
    <source>
        <dbReference type="ARBA" id="ARBA00022833"/>
    </source>
</evidence>
<accession>A0AA38XGR0</accession>
<dbReference type="PANTHER" id="PTHR28620:SF1">
    <property type="entry name" value="CENP-V_GFA DOMAIN-CONTAINING PROTEIN"/>
    <property type="match status" value="1"/>
</dbReference>
<dbReference type="GO" id="GO:0016846">
    <property type="term" value="F:carbon-sulfur lyase activity"/>
    <property type="evidence" value="ECO:0007669"/>
    <property type="project" value="InterPro"/>
</dbReference>
<feature type="domain" description="CENP-V/GFA" evidence="4">
    <location>
        <begin position="18"/>
        <end position="154"/>
    </location>
</feature>
<proteinExistence type="inferred from homology"/>
<dbReference type="PROSITE" id="PS51891">
    <property type="entry name" value="CENP_V_GFA"/>
    <property type="match status" value="1"/>
</dbReference>
<sequence length="171" mass="18714">MSGVSSPISPTKPKSSTYEGSCHCGKVKYGQQRWTSVWPTMLIDIRFTVKLSPPVEEGLVTSCNCSICTANGYLMVYPLESNITWHSGFDSMTSYTFGKEKIAHSFCPTCGTSIGGKSTDPTFFADNRAVNVRTLKGVNVDSLKLRKVNGREVGVTLPSETPRRMSQSQSK</sequence>
<keyword evidence="6" id="KW-1185">Reference proteome</keyword>
<dbReference type="InterPro" id="IPR011057">
    <property type="entry name" value="Mss4-like_sf"/>
</dbReference>
<evidence type="ECO:0000313" key="5">
    <source>
        <dbReference type="EMBL" id="KAJ9613124.1"/>
    </source>
</evidence>
<evidence type="ECO:0000256" key="1">
    <source>
        <dbReference type="ARBA" id="ARBA00005495"/>
    </source>
</evidence>
<dbReference type="EMBL" id="JAPDRK010000004">
    <property type="protein sequence ID" value="KAJ9613124.1"/>
    <property type="molecule type" value="Genomic_DNA"/>
</dbReference>
<dbReference type="AlphaFoldDB" id="A0AA38XGR0"/>
<dbReference type="InterPro" id="IPR006913">
    <property type="entry name" value="CENP-V/GFA"/>
</dbReference>
<evidence type="ECO:0000259" key="4">
    <source>
        <dbReference type="PROSITE" id="PS51891"/>
    </source>
</evidence>
<dbReference type="SUPFAM" id="SSF51316">
    <property type="entry name" value="Mss4-like"/>
    <property type="match status" value="1"/>
</dbReference>
<keyword evidence="2" id="KW-0479">Metal-binding</keyword>
<evidence type="ECO:0000256" key="2">
    <source>
        <dbReference type="ARBA" id="ARBA00022723"/>
    </source>
</evidence>
<keyword evidence="3" id="KW-0862">Zinc</keyword>
<reference evidence="5" key="1">
    <citation type="submission" date="2022-10" db="EMBL/GenBank/DDBJ databases">
        <title>Culturing micro-colonial fungi from biological soil crusts in the Mojave desert and describing Neophaeococcomyces mojavensis, and introducing the new genera and species Taxawa tesnikishii.</title>
        <authorList>
            <person name="Kurbessoian T."/>
            <person name="Stajich J.E."/>
        </authorList>
    </citation>
    <scope>NUCLEOTIDE SEQUENCE</scope>
    <source>
        <strain evidence="5">TK_41</strain>
    </source>
</reference>
<dbReference type="Gene3D" id="2.170.150.70">
    <property type="match status" value="1"/>
</dbReference>
<dbReference type="InterPro" id="IPR052355">
    <property type="entry name" value="CENP-V-like"/>
</dbReference>
<evidence type="ECO:0000313" key="6">
    <source>
        <dbReference type="Proteomes" id="UP001172673"/>
    </source>
</evidence>
<name>A0AA38XGR0_9EURO</name>
<dbReference type="Proteomes" id="UP001172673">
    <property type="component" value="Unassembled WGS sequence"/>
</dbReference>